<keyword evidence="3" id="KW-1185">Reference proteome</keyword>
<reference evidence="3" key="1">
    <citation type="journal article" date="2019" name="Int. J. Syst. Evol. Microbiol.">
        <title>The Global Catalogue of Microorganisms (GCM) 10K type strain sequencing project: providing services to taxonomists for standard genome sequencing and annotation.</title>
        <authorList>
            <consortium name="The Broad Institute Genomics Platform"/>
            <consortium name="The Broad Institute Genome Sequencing Center for Infectious Disease"/>
            <person name="Wu L."/>
            <person name="Ma J."/>
        </authorList>
    </citation>
    <scope>NUCLEOTIDE SEQUENCE [LARGE SCALE GENOMIC DNA]</scope>
    <source>
        <strain evidence="3">JCM 16918</strain>
    </source>
</reference>
<dbReference type="Pfam" id="PF25164">
    <property type="entry name" value="CoiA_N"/>
    <property type="match status" value="1"/>
</dbReference>
<protein>
    <recommendedName>
        <fullName evidence="1">Competence protein CoiA-like N-terminal domain-containing protein</fullName>
    </recommendedName>
</protein>
<dbReference type="EMBL" id="BMOR01000034">
    <property type="protein sequence ID" value="GGN46789.1"/>
    <property type="molecule type" value="Genomic_DNA"/>
</dbReference>
<gene>
    <name evidence="2" type="ORF">GCM10010842_37670</name>
</gene>
<evidence type="ECO:0000313" key="2">
    <source>
        <dbReference type="EMBL" id="GGN46789.1"/>
    </source>
</evidence>
<dbReference type="InterPro" id="IPR057253">
    <property type="entry name" value="CoiA-like_N"/>
</dbReference>
<evidence type="ECO:0000313" key="3">
    <source>
        <dbReference type="Proteomes" id="UP000645517"/>
    </source>
</evidence>
<proteinExistence type="predicted"/>
<comment type="caution">
    <text evidence="2">The sequence shown here is derived from an EMBL/GenBank/DDBJ whole genome shotgun (WGS) entry which is preliminary data.</text>
</comment>
<feature type="domain" description="Competence protein CoiA-like N-terminal" evidence="1">
    <location>
        <begin position="26"/>
        <end position="60"/>
    </location>
</feature>
<organism evidence="2 3">
    <name type="scientific">Deinococcus daejeonensis</name>
    <dbReference type="NCBI Taxonomy" id="1007098"/>
    <lineage>
        <taxon>Bacteria</taxon>
        <taxon>Thermotogati</taxon>
        <taxon>Deinococcota</taxon>
        <taxon>Deinococci</taxon>
        <taxon>Deinococcales</taxon>
        <taxon>Deinococcaceae</taxon>
        <taxon>Deinococcus</taxon>
    </lineage>
</organism>
<dbReference type="RefSeq" id="WP_189059445.1">
    <property type="nucleotide sequence ID" value="NZ_BMOR01000034.1"/>
</dbReference>
<evidence type="ECO:0000259" key="1">
    <source>
        <dbReference type="Pfam" id="PF25164"/>
    </source>
</evidence>
<name>A0ABQ2JK17_9DEIO</name>
<dbReference type="Proteomes" id="UP000645517">
    <property type="component" value="Unassembled WGS sequence"/>
</dbReference>
<accession>A0ABQ2JK17</accession>
<sequence>MTDVRMEYALAADGTLARAGTARKGQGHTYCCLDCGERLKLRRGDVRAAHFSHLSESGCSGEGVIHRAAKLELVRALTERERPFTLEVPCSWPGCPCTVPQPFDRMLGAYTQAVAEYTWTTWQGETVRFDVATLLHGNLQVGLEVYHAHRVPPEKTRLALPCWAEVHALPLLADPYRLVMVKDDVPVNPQFEAFRFDPQLAPLIDERTFERYHAQGSGRWVEEDRGDYGDVHLDEFSYYVCFEHTLERERLHRILWDHMLAHPRPAPEPAPAPPPDPLEDSLRRQRRTAEFAADFYHARGLHPDAFPGLILRAGRCPHCRDVGVFVMSTFVPHHLRFQGLLSLTHDRKGLINHCASCRQVVSRKDLAQRDGVTLPGEVVAAALQVRAAQP</sequence>